<keyword evidence="1" id="KW-0812">Transmembrane</keyword>
<feature type="transmembrane region" description="Helical" evidence="1">
    <location>
        <begin position="868"/>
        <end position="887"/>
    </location>
</feature>
<dbReference type="SUPFAM" id="SSF51126">
    <property type="entry name" value="Pectin lyase-like"/>
    <property type="match status" value="1"/>
</dbReference>
<feature type="transmembrane region" description="Helical" evidence="1">
    <location>
        <begin position="922"/>
        <end position="943"/>
    </location>
</feature>
<sequence length="1185" mass="130384">MSFIGIILLFATAVCFFPASGQEKIYYVHPNGDQSGCPLDGSDCYTLNEYFAVFTEEEEEGAIFRLLPGNHYLNNSIDISLSSNVTFHGMTGETNPLDFPVVIRCTAENVTIKFESCNNVQFQNLMVRNCGKRFASKDDFYESALVMLNVSNAKIVCVSIQDGPGAALALIDSLNISISYSSFYFNNRNSTYNESTSVAVFYFTAQAGNNSDTNPMKFEMLRSNITNDKAIGLHIQLIQVKSLLDIRFESIYIANNGFLNILLFSVTDNYDLSITTLRSTASQYGFMVSQNKAQNDLDFSRMPFINITDCFFTGNGIVILWSTSLSGLFYLGHSTFSHNTGIIGSALLIATDRNPTIEGSFDITLHNVTFDSNTLSAELLDYDHRIAATVGVSNGRNLSIINCTFSNNRGSGLGIFNTYATFYGVNNFINNSADIGGGILMISTSYLFFTPGSLVNFTGNHATNKGGAVNVEQVVLLFTAVDYFFSQSDVIINPCFYGLEDKNLAEKHLYFQGNTAEIAGSVLYGGDTGVCTQAGFSEISTFVDQEDTFSIISSDPRGVCFCRKGPDANVITNCSQKTLSMSAVPGGSAKFSVVVIGQDENATTGIISVSINKGEHSVNYSHYTMHLSTKCTDLTQVVQVQHNSTTKVTVNVTIGNFETNFFQHPLTVDVDINPCLTGTYLSPVSHVCECESYIKDASTECNGVNATVTKEGIHGWIGNYKNCNSTVVYYLCPYDYCIQSSVNYSLDDPNKQCALNRSGLLCTQCNEGLSLMLGSNKCGECTNDYLSLIIPFSLAGIALVILIIVLNITVTVGTINGLLFFANVVKIFQPILLGTDNTPVLSQFIAWINLDLGIETCFFDGMNACAKIGLQFVFPFYLWLLILLIIVLSGRFSKLSQLIGNNAVPVLCTLLLLSYTKLLRTVISIFIYPALSTTCFDHLVWYYNGEPYLSSCHLILFLIGLPVLVFLISPYILFLLFFPLWEKCRSKWRFGTKLYLKLKPVFDAYAGPHTDTFRFWPGILLVARVIIAIALVTTTSIRIISISVAVIAILLVTLSFGSVYKNKIIHMLDVCYLMLLLIIFYIIAGTIGDQGHLRTHAITRSGAKIGIIIMLLLGFLGFFCIMAYHVYTFCKLRCGSDKCSGVKKIKNSTSLHNIAAVSSNDDPQAVLESFVDVSNQLREPLLESI</sequence>
<feature type="transmembrane region" description="Helical" evidence="1">
    <location>
        <begin position="1015"/>
        <end position="1032"/>
    </location>
</feature>
<dbReference type="PANTHER" id="PTHR11319">
    <property type="entry name" value="G PROTEIN-COUPLED RECEPTOR-RELATED"/>
    <property type="match status" value="1"/>
</dbReference>
<evidence type="ECO:0000256" key="2">
    <source>
        <dbReference type="SAM" id="SignalP"/>
    </source>
</evidence>
<feature type="transmembrane region" description="Helical" evidence="1">
    <location>
        <begin position="785"/>
        <end position="808"/>
    </location>
</feature>
<accession>A0A1X7V2A0</accession>
<feature type="transmembrane region" description="Helical" evidence="1">
    <location>
        <begin position="1039"/>
        <end position="1058"/>
    </location>
</feature>
<feature type="transmembrane region" description="Helical" evidence="1">
    <location>
        <begin position="955"/>
        <end position="981"/>
    </location>
</feature>
<name>A0A1X7V2A0_AMPQE</name>
<dbReference type="InParanoid" id="A0A1X7V2A0"/>
<dbReference type="OrthoDB" id="5989148at2759"/>
<keyword evidence="1" id="KW-0472">Membrane</keyword>
<dbReference type="SMART" id="SM00710">
    <property type="entry name" value="PbH1"/>
    <property type="match status" value="5"/>
</dbReference>
<reference evidence="3" key="1">
    <citation type="submission" date="2017-05" db="UniProtKB">
        <authorList>
            <consortium name="EnsemblMetazoa"/>
        </authorList>
    </citation>
    <scope>IDENTIFICATION</scope>
</reference>
<feature type="signal peptide" evidence="2">
    <location>
        <begin position="1"/>
        <end position="21"/>
    </location>
</feature>
<proteinExistence type="predicted"/>
<evidence type="ECO:0000313" key="3">
    <source>
        <dbReference type="EnsemblMetazoa" id="Aqu2.1.33924_001"/>
    </source>
</evidence>
<keyword evidence="1" id="KW-1133">Transmembrane helix</keyword>
<feature type="transmembrane region" description="Helical" evidence="1">
    <location>
        <begin position="899"/>
        <end position="916"/>
    </location>
</feature>
<dbReference type="InterPro" id="IPR011050">
    <property type="entry name" value="Pectin_lyase_fold/virulence"/>
</dbReference>
<keyword evidence="2" id="KW-0732">Signal</keyword>
<dbReference type="PANTHER" id="PTHR11319:SF35">
    <property type="entry name" value="OUTER MEMBRANE PROTEIN PMPC-RELATED"/>
    <property type="match status" value="1"/>
</dbReference>
<feature type="transmembrane region" description="Helical" evidence="1">
    <location>
        <begin position="1105"/>
        <end position="1127"/>
    </location>
</feature>
<dbReference type="InterPro" id="IPR006626">
    <property type="entry name" value="PbH1"/>
</dbReference>
<dbReference type="AlphaFoldDB" id="A0A1X7V2A0"/>
<feature type="chain" id="PRO_5010886233" description="Right handed beta helix domain-containing protein" evidence="2">
    <location>
        <begin position="22"/>
        <end position="1185"/>
    </location>
</feature>
<evidence type="ECO:0000256" key="1">
    <source>
        <dbReference type="SAM" id="Phobius"/>
    </source>
</evidence>
<dbReference type="EnsemblMetazoa" id="Aqu2.1.33924_001">
    <property type="protein sequence ID" value="Aqu2.1.33924_001"/>
    <property type="gene ID" value="Aqu2.1.33924"/>
</dbReference>
<evidence type="ECO:0008006" key="4">
    <source>
        <dbReference type="Google" id="ProtNLM"/>
    </source>
</evidence>
<organism evidence="3">
    <name type="scientific">Amphimedon queenslandica</name>
    <name type="common">Sponge</name>
    <dbReference type="NCBI Taxonomy" id="400682"/>
    <lineage>
        <taxon>Eukaryota</taxon>
        <taxon>Metazoa</taxon>
        <taxon>Porifera</taxon>
        <taxon>Demospongiae</taxon>
        <taxon>Heteroscleromorpha</taxon>
        <taxon>Haplosclerida</taxon>
        <taxon>Niphatidae</taxon>
        <taxon>Amphimedon</taxon>
    </lineage>
</organism>
<protein>
    <recommendedName>
        <fullName evidence="4">Right handed beta helix domain-containing protein</fullName>
    </recommendedName>
</protein>
<feature type="transmembrane region" description="Helical" evidence="1">
    <location>
        <begin position="1064"/>
        <end position="1084"/>
    </location>
</feature>